<feature type="domain" description="Thiaminase-2/PQQC" evidence="3">
    <location>
        <begin position="137"/>
        <end position="256"/>
    </location>
</feature>
<reference evidence="4" key="2">
    <citation type="journal article" date="2023" name="Science">
        <title>Genomic signatures of disease resistance in endangered staghorn corals.</title>
        <authorList>
            <person name="Vollmer S.V."/>
            <person name="Selwyn J.D."/>
            <person name="Despard B.A."/>
            <person name="Roesel C.L."/>
        </authorList>
    </citation>
    <scope>NUCLEOTIDE SEQUENCE</scope>
    <source>
        <strain evidence="4">K2</strain>
    </source>
</reference>
<dbReference type="PANTHER" id="PTHR43198:SF2">
    <property type="entry name" value="SI:CH1073-67J19.1-RELATED"/>
    <property type="match status" value="1"/>
</dbReference>
<evidence type="ECO:0000313" key="5">
    <source>
        <dbReference type="Proteomes" id="UP001249851"/>
    </source>
</evidence>
<feature type="compositionally biased region" description="Polar residues" evidence="1">
    <location>
        <begin position="44"/>
        <end position="64"/>
    </location>
</feature>
<dbReference type="InterPro" id="IPR050967">
    <property type="entry name" value="Thiamine_Salvage_TenA"/>
</dbReference>
<dbReference type="GO" id="GO:0005829">
    <property type="term" value="C:cytosol"/>
    <property type="evidence" value="ECO:0007669"/>
    <property type="project" value="TreeGrafter"/>
</dbReference>
<dbReference type="Proteomes" id="UP001249851">
    <property type="component" value="Unassembled WGS sequence"/>
</dbReference>
<dbReference type="PANTHER" id="PTHR43198">
    <property type="entry name" value="BIFUNCTIONAL TH2 PROTEIN"/>
    <property type="match status" value="1"/>
</dbReference>
<dbReference type="InterPro" id="IPR016084">
    <property type="entry name" value="Haem_Oase-like_multi-hlx"/>
</dbReference>
<organism evidence="4 5">
    <name type="scientific">Acropora cervicornis</name>
    <name type="common">Staghorn coral</name>
    <dbReference type="NCBI Taxonomy" id="6130"/>
    <lineage>
        <taxon>Eukaryota</taxon>
        <taxon>Metazoa</taxon>
        <taxon>Cnidaria</taxon>
        <taxon>Anthozoa</taxon>
        <taxon>Hexacorallia</taxon>
        <taxon>Scleractinia</taxon>
        <taxon>Astrocoeniina</taxon>
        <taxon>Acroporidae</taxon>
        <taxon>Acropora</taxon>
    </lineage>
</organism>
<dbReference type="EMBL" id="JARQWQ010000006">
    <property type="protein sequence ID" value="KAK2571474.1"/>
    <property type="molecule type" value="Genomic_DNA"/>
</dbReference>
<evidence type="ECO:0000256" key="2">
    <source>
        <dbReference type="SAM" id="SignalP"/>
    </source>
</evidence>
<sequence length="272" mass="30149">MLGANVLAFLIPVAVLVATVFSATEVFGANRKLHLKEPSKQRLEISQSGPKRSAEQNSFSQSLFDETESQKIRDLTKETVFIRGMTSGLLNANYYGAYMVQDIAYLANGAVAYKNAAALTEGKFKAFYTEMATKWGSEYLIPMLTAWHLTDAGKVEPGTAAKEYMSFLITVSKDQPKYLAIAMLPCSMLWRWMAHQVVSSVPVDSAYYSWFQDNKSPSPGHKGSLETFVDENFGQEEFNTAKPFFCKAMVHECSFFSESGNQTPCDLPPGCA</sequence>
<gene>
    <name evidence="4" type="ORF">P5673_004077</name>
</gene>
<dbReference type="GO" id="GO:0006772">
    <property type="term" value="P:thiamine metabolic process"/>
    <property type="evidence" value="ECO:0007669"/>
    <property type="project" value="UniProtKB-ARBA"/>
</dbReference>
<feature type="region of interest" description="Disordered" evidence="1">
    <location>
        <begin position="40"/>
        <end position="65"/>
    </location>
</feature>
<evidence type="ECO:0000256" key="1">
    <source>
        <dbReference type="SAM" id="MobiDB-lite"/>
    </source>
</evidence>
<proteinExistence type="predicted"/>
<name>A0AAD9VEI2_ACRCE</name>
<reference evidence="4" key="1">
    <citation type="journal article" date="2023" name="G3 (Bethesda)">
        <title>Whole genome assembly and annotation of the endangered Caribbean coral Acropora cervicornis.</title>
        <authorList>
            <person name="Selwyn J.D."/>
            <person name="Vollmer S.V."/>
        </authorList>
    </citation>
    <scope>NUCLEOTIDE SEQUENCE</scope>
    <source>
        <strain evidence="4">K2</strain>
    </source>
</reference>
<protein>
    <recommendedName>
        <fullName evidence="3">Thiaminase-2/PQQC domain-containing protein</fullName>
    </recommendedName>
</protein>
<dbReference type="Gene3D" id="1.20.910.10">
    <property type="entry name" value="Heme oxygenase-like"/>
    <property type="match status" value="1"/>
</dbReference>
<keyword evidence="5" id="KW-1185">Reference proteome</keyword>
<dbReference type="Pfam" id="PF03070">
    <property type="entry name" value="TENA_THI-4"/>
    <property type="match status" value="1"/>
</dbReference>
<dbReference type="AlphaFoldDB" id="A0AAD9VEI2"/>
<dbReference type="SUPFAM" id="SSF48613">
    <property type="entry name" value="Heme oxygenase-like"/>
    <property type="match status" value="1"/>
</dbReference>
<evidence type="ECO:0000259" key="3">
    <source>
        <dbReference type="Pfam" id="PF03070"/>
    </source>
</evidence>
<feature type="chain" id="PRO_5042167859" description="Thiaminase-2/PQQC domain-containing protein" evidence="2">
    <location>
        <begin position="23"/>
        <end position="272"/>
    </location>
</feature>
<comment type="caution">
    <text evidence="4">The sequence shown here is derived from an EMBL/GenBank/DDBJ whole genome shotgun (WGS) entry which is preliminary data.</text>
</comment>
<evidence type="ECO:0000313" key="4">
    <source>
        <dbReference type="EMBL" id="KAK2571474.1"/>
    </source>
</evidence>
<accession>A0AAD9VEI2</accession>
<keyword evidence="2" id="KW-0732">Signal</keyword>
<feature type="signal peptide" evidence="2">
    <location>
        <begin position="1"/>
        <end position="22"/>
    </location>
</feature>
<dbReference type="InterPro" id="IPR004305">
    <property type="entry name" value="Thiaminase-2/PQQC"/>
</dbReference>